<keyword evidence="1" id="KW-0812">Transmembrane</keyword>
<name>A0A840BYD9_9HYPH</name>
<sequence>MSSRLPFHDDEAFASWSEISDHLAANPVDTVLNTLVLFSVAVLFVVGLFAGPRSDWSPAHAEPASFFGPAKTDESWRPAPNKQELLSSWSCEGRSPLTI</sequence>
<gene>
    <name evidence="2" type="ORF">GGR16_001454</name>
</gene>
<proteinExistence type="predicted"/>
<evidence type="ECO:0000256" key="1">
    <source>
        <dbReference type="SAM" id="Phobius"/>
    </source>
</evidence>
<dbReference type="AlphaFoldDB" id="A0A840BYD9"/>
<protein>
    <submittedName>
        <fullName evidence="2">Uncharacterized protein</fullName>
    </submittedName>
</protein>
<evidence type="ECO:0000313" key="2">
    <source>
        <dbReference type="EMBL" id="MBB4016448.1"/>
    </source>
</evidence>
<accession>A0A840BYD9</accession>
<comment type="caution">
    <text evidence="2">The sequence shown here is derived from an EMBL/GenBank/DDBJ whole genome shotgun (WGS) entry which is preliminary data.</text>
</comment>
<keyword evidence="1" id="KW-1133">Transmembrane helix</keyword>
<dbReference type="EMBL" id="JACIEN010000001">
    <property type="protein sequence ID" value="MBB4016448.1"/>
    <property type="molecule type" value="Genomic_DNA"/>
</dbReference>
<dbReference type="RefSeq" id="WP_183316118.1">
    <property type="nucleotide sequence ID" value="NZ_JACIEN010000001.1"/>
</dbReference>
<organism evidence="2 3">
    <name type="scientific">Chelatococcus caeni</name>
    <dbReference type="NCBI Taxonomy" id="1348468"/>
    <lineage>
        <taxon>Bacteria</taxon>
        <taxon>Pseudomonadati</taxon>
        <taxon>Pseudomonadota</taxon>
        <taxon>Alphaproteobacteria</taxon>
        <taxon>Hyphomicrobiales</taxon>
        <taxon>Chelatococcaceae</taxon>
        <taxon>Chelatococcus</taxon>
    </lineage>
</organism>
<keyword evidence="1" id="KW-0472">Membrane</keyword>
<dbReference type="Proteomes" id="UP000577362">
    <property type="component" value="Unassembled WGS sequence"/>
</dbReference>
<keyword evidence="3" id="KW-1185">Reference proteome</keyword>
<evidence type="ECO:0000313" key="3">
    <source>
        <dbReference type="Proteomes" id="UP000577362"/>
    </source>
</evidence>
<feature type="transmembrane region" description="Helical" evidence="1">
    <location>
        <begin position="31"/>
        <end position="50"/>
    </location>
</feature>
<reference evidence="2 3" key="1">
    <citation type="submission" date="2020-08" db="EMBL/GenBank/DDBJ databases">
        <title>Genomic Encyclopedia of Type Strains, Phase IV (KMG-IV): sequencing the most valuable type-strain genomes for metagenomic binning, comparative biology and taxonomic classification.</title>
        <authorList>
            <person name="Goeker M."/>
        </authorList>
    </citation>
    <scope>NUCLEOTIDE SEQUENCE [LARGE SCALE GENOMIC DNA]</scope>
    <source>
        <strain evidence="2 3">DSM 103737</strain>
    </source>
</reference>